<accession>A0ABD3QBT4</accession>
<keyword evidence="6" id="KW-0234">DNA repair</keyword>
<name>A0ABD3QBT4_9STRA</name>
<dbReference type="GO" id="GO:0005634">
    <property type="term" value="C:nucleus"/>
    <property type="evidence" value="ECO:0007669"/>
    <property type="project" value="UniProtKB-SubCell"/>
</dbReference>
<evidence type="ECO:0000256" key="3">
    <source>
        <dbReference type="ARBA" id="ARBA00012720"/>
    </source>
</evidence>
<comment type="similarity">
    <text evidence="2">Belongs to the type-1 OGG1 family.</text>
</comment>
<keyword evidence="10" id="KW-0326">Glycosidase</keyword>
<dbReference type="EC" id="4.2.99.18" evidence="3"/>
<evidence type="ECO:0000256" key="6">
    <source>
        <dbReference type="ARBA" id="ARBA00023204"/>
    </source>
</evidence>
<evidence type="ECO:0000259" key="14">
    <source>
        <dbReference type="SMART" id="SM00478"/>
    </source>
</evidence>
<dbReference type="InterPro" id="IPR023170">
    <property type="entry name" value="HhH_base_excis_C"/>
</dbReference>
<feature type="domain" description="HhH-GPD" evidence="14">
    <location>
        <begin position="597"/>
        <end position="777"/>
    </location>
</feature>
<evidence type="ECO:0000256" key="1">
    <source>
        <dbReference type="ARBA" id="ARBA00004123"/>
    </source>
</evidence>
<feature type="signal peptide" evidence="13">
    <location>
        <begin position="1"/>
        <end position="19"/>
    </location>
</feature>
<evidence type="ECO:0000256" key="4">
    <source>
        <dbReference type="ARBA" id="ARBA00022763"/>
    </source>
</evidence>
<feature type="region of interest" description="Disordered" evidence="12">
    <location>
        <begin position="405"/>
        <end position="442"/>
    </location>
</feature>
<dbReference type="AlphaFoldDB" id="A0ABD3QBT4"/>
<evidence type="ECO:0000313" key="16">
    <source>
        <dbReference type="Proteomes" id="UP001516023"/>
    </source>
</evidence>
<evidence type="ECO:0000256" key="2">
    <source>
        <dbReference type="ARBA" id="ARBA00010679"/>
    </source>
</evidence>
<dbReference type="InterPro" id="IPR012904">
    <property type="entry name" value="OGG_N"/>
</dbReference>
<evidence type="ECO:0000313" key="15">
    <source>
        <dbReference type="EMBL" id="KAL3797635.1"/>
    </source>
</evidence>
<dbReference type="Gene3D" id="3.40.470.10">
    <property type="entry name" value="Uracil-DNA glycosylase-like domain"/>
    <property type="match status" value="1"/>
</dbReference>
<dbReference type="InterPro" id="IPR052054">
    <property type="entry name" value="Oxidative_DNA_repair_enzyme"/>
</dbReference>
<dbReference type="FunFam" id="1.10.1670.10:FF:000005">
    <property type="entry name" value="N-glycosylase/DNA lyase OGG1"/>
    <property type="match status" value="1"/>
</dbReference>
<feature type="compositionally biased region" description="Low complexity" evidence="12">
    <location>
        <begin position="421"/>
        <end position="438"/>
    </location>
</feature>
<feature type="compositionally biased region" description="Low complexity" evidence="12">
    <location>
        <begin position="101"/>
        <end position="120"/>
    </location>
</feature>
<reference evidence="15 16" key="1">
    <citation type="journal article" date="2020" name="G3 (Bethesda)">
        <title>Improved Reference Genome for Cyclotella cryptica CCMP332, a Model for Cell Wall Morphogenesis, Salinity Adaptation, and Lipid Production in Diatoms (Bacillariophyta).</title>
        <authorList>
            <person name="Roberts W.R."/>
            <person name="Downey K.M."/>
            <person name="Ruck E.C."/>
            <person name="Traller J.C."/>
            <person name="Alverson A.J."/>
        </authorList>
    </citation>
    <scope>NUCLEOTIDE SEQUENCE [LARGE SCALE GENOMIC DNA]</scope>
    <source>
        <strain evidence="15 16">CCMP332</strain>
    </source>
</reference>
<sequence>MVTFHLIGVVLSVSGISLSRMSSPAASSSLSKLVRRSTRLKSSPYFCGIAGNVKRQTATSPFFASCTESTATSCDKEEEECSMQRDVIKRKGSDIKVEKLASTPTKKSKTSPSKAKPSTTIERTQSFEPAWWGNILVDRTHSHITEKTTNNSHGINVHASNELNAPDYPPVHTLILGTHPSIASLSKNQFFGHPQNAFWYLVGDALQFRRCDAVSPSTNKPYVYFYDHLRYGMDKIIDYDKQLEALVSKGFALWDIVQECERKGSLDADINREVANPIKEFCNGTMFHGAGRGVKRIVIANGTTGASFFVKHFKQWFREGGIVAAEDELSQRVFKSAMNSARNASVKNGGYKRSGRVIQVVCLPGVSPAAAKFSYTEKREAWERGCFTPGLADYNDWNKQFDFQSMTTPKKKRRTQKDELLSMSASTLSSQKSLSSSPSKPPNIRILSSDIAALTPENEWVDLKVPPEELRPSATLTNGQCFNWLVVENDNEDDIADSPSKKSAWGTHNAKEWVGPLQNRVLSIRETPTTTLYRVLHGPTTGASDDLRAYFRLETPLAPLYEEWSNVDARLAKIAAVIPGCRVLRQDPLECMFSFICSSNNNIPRITKMLSSFRQQYGNFMMAIPAQNCDDISLYSFPTLASLSHAAEADLRNMGLGYRAKYMTETRDLLLKCGREDFLLGLRTETNSQVVQDSLIQFSGIGRKVADCIALFSLDQDDAIPVDVHVQHIASRDYDPNVLGSAKSITPTIYKQVGDLFRTRFPSYAGWAHTLLFVAELPSFRGVLPVDIVQEMDEWREREQRRKQDLKKRTD</sequence>
<dbReference type="SUPFAM" id="SSF48150">
    <property type="entry name" value="DNA-glycosylase"/>
    <property type="match status" value="1"/>
</dbReference>
<dbReference type="GO" id="GO:0140078">
    <property type="term" value="F:class I DNA-(apurinic or apyrimidinic site) endonuclease activity"/>
    <property type="evidence" value="ECO:0007669"/>
    <property type="project" value="UniProtKB-EC"/>
</dbReference>
<dbReference type="Pfam" id="PF00730">
    <property type="entry name" value="HhH-GPD"/>
    <property type="match status" value="1"/>
</dbReference>
<evidence type="ECO:0000256" key="12">
    <source>
        <dbReference type="SAM" id="MobiDB-lite"/>
    </source>
</evidence>
<dbReference type="Gene3D" id="3.30.310.40">
    <property type="match status" value="1"/>
</dbReference>
<dbReference type="Gene3D" id="1.10.1670.10">
    <property type="entry name" value="Helix-hairpin-Helix base-excision DNA repair enzymes (C-terminal)"/>
    <property type="match status" value="1"/>
</dbReference>
<comment type="subcellular location">
    <subcellularLocation>
        <location evidence="1">Nucleus</location>
    </subcellularLocation>
</comment>
<dbReference type="SMART" id="SM00478">
    <property type="entry name" value="ENDO3c"/>
    <property type="match status" value="1"/>
</dbReference>
<dbReference type="Proteomes" id="UP001516023">
    <property type="component" value="Unassembled WGS sequence"/>
</dbReference>
<dbReference type="GO" id="GO:0019104">
    <property type="term" value="F:DNA N-glycosylase activity"/>
    <property type="evidence" value="ECO:0007669"/>
    <property type="project" value="UniProtKB-ARBA"/>
</dbReference>
<dbReference type="SUPFAM" id="SSF55945">
    <property type="entry name" value="TATA-box binding protein-like"/>
    <property type="match status" value="1"/>
</dbReference>
<dbReference type="InterPro" id="IPR003265">
    <property type="entry name" value="HhH-GPD_domain"/>
</dbReference>
<keyword evidence="4" id="KW-0227">DNA damage</keyword>
<comment type="caution">
    <text evidence="15">The sequence shown here is derived from an EMBL/GenBank/DDBJ whole genome shotgun (WGS) entry which is preliminary data.</text>
</comment>
<dbReference type="CDD" id="cd00056">
    <property type="entry name" value="ENDO3c"/>
    <property type="match status" value="1"/>
</dbReference>
<evidence type="ECO:0000256" key="11">
    <source>
        <dbReference type="ARBA" id="ARBA00044632"/>
    </source>
</evidence>
<dbReference type="SUPFAM" id="SSF52141">
    <property type="entry name" value="Uracil-DNA glycosylase-like"/>
    <property type="match status" value="1"/>
</dbReference>
<keyword evidence="7" id="KW-0456">Lyase</keyword>
<dbReference type="InterPro" id="IPR011257">
    <property type="entry name" value="DNA_glycosylase"/>
</dbReference>
<gene>
    <name evidence="15" type="ORF">HJC23_013467</name>
</gene>
<evidence type="ECO:0000256" key="8">
    <source>
        <dbReference type="ARBA" id="ARBA00023242"/>
    </source>
</evidence>
<proteinExistence type="inferred from homology"/>
<evidence type="ECO:0000256" key="13">
    <source>
        <dbReference type="SAM" id="SignalP"/>
    </source>
</evidence>
<dbReference type="InterPro" id="IPR036895">
    <property type="entry name" value="Uracil-DNA_glycosylase-like_sf"/>
</dbReference>
<organism evidence="15 16">
    <name type="scientific">Cyclotella cryptica</name>
    <dbReference type="NCBI Taxonomy" id="29204"/>
    <lineage>
        <taxon>Eukaryota</taxon>
        <taxon>Sar</taxon>
        <taxon>Stramenopiles</taxon>
        <taxon>Ochrophyta</taxon>
        <taxon>Bacillariophyta</taxon>
        <taxon>Coscinodiscophyceae</taxon>
        <taxon>Thalassiosirophycidae</taxon>
        <taxon>Stephanodiscales</taxon>
        <taxon>Stephanodiscaceae</taxon>
        <taxon>Cyclotella</taxon>
    </lineage>
</organism>
<comment type="catalytic activity">
    <reaction evidence="11">
        <text>2'-deoxyribonucleotide-(2'-deoxyribose 5'-phosphate)-2'-deoxyribonucleotide-DNA = a 3'-end 2'-deoxyribonucleotide-(2,3-dehydro-2,3-deoxyribose 5'-phosphate)-DNA + a 5'-end 5'-phospho-2'-deoxyribonucleoside-DNA + H(+)</text>
        <dbReference type="Rhea" id="RHEA:66592"/>
        <dbReference type="Rhea" id="RHEA-COMP:13180"/>
        <dbReference type="Rhea" id="RHEA-COMP:16897"/>
        <dbReference type="Rhea" id="RHEA-COMP:17067"/>
        <dbReference type="ChEBI" id="CHEBI:15378"/>
        <dbReference type="ChEBI" id="CHEBI:136412"/>
        <dbReference type="ChEBI" id="CHEBI:157695"/>
        <dbReference type="ChEBI" id="CHEBI:167181"/>
        <dbReference type="EC" id="4.2.99.18"/>
    </reaction>
</comment>
<keyword evidence="8" id="KW-0539">Nucleus</keyword>
<dbReference type="GO" id="GO:0006281">
    <property type="term" value="P:DNA repair"/>
    <property type="evidence" value="ECO:0007669"/>
    <property type="project" value="UniProtKB-KW"/>
</dbReference>
<evidence type="ECO:0000256" key="5">
    <source>
        <dbReference type="ARBA" id="ARBA00022801"/>
    </source>
</evidence>
<protein>
    <recommendedName>
        <fullName evidence="3">DNA-(apurinic or apyrimidinic site) lyase</fullName>
        <ecNumber evidence="3">4.2.99.18</ecNumber>
    </recommendedName>
</protein>
<feature type="region of interest" description="Disordered" evidence="12">
    <location>
        <begin position="98"/>
        <end position="120"/>
    </location>
</feature>
<dbReference type="EMBL" id="JABMIG020000053">
    <property type="protein sequence ID" value="KAL3797635.1"/>
    <property type="molecule type" value="Genomic_DNA"/>
</dbReference>
<feature type="chain" id="PRO_5044785412" description="DNA-(apurinic or apyrimidinic site) lyase" evidence="13">
    <location>
        <begin position="20"/>
        <end position="811"/>
    </location>
</feature>
<dbReference type="PANTHER" id="PTHR10242:SF2">
    <property type="entry name" value="N-GLYCOSYLASE_DNA LYASE"/>
    <property type="match status" value="1"/>
</dbReference>
<keyword evidence="13" id="KW-0732">Signal</keyword>
<keyword evidence="16" id="KW-1185">Reference proteome</keyword>
<evidence type="ECO:0000256" key="9">
    <source>
        <dbReference type="ARBA" id="ARBA00023268"/>
    </source>
</evidence>
<keyword evidence="9" id="KW-0511">Multifunctional enzyme</keyword>
<dbReference type="PANTHER" id="PTHR10242">
    <property type="entry name" value="8-OXOGUANINE DNA GLYCOSYLASE"/>
    <property type="match status" value="1"/>
</dbReference>
<keyword evidence="5" id="KW-0378">Hydrolase</keyword>
<dbReference type="Pfam" id="PF07934">
    <property type="entry name" value="OGG_N"/>
    <property type="match status" value="1"/>
</dbReference>
<dbReference type="Gene3D" id="1.10.340.30">
    <property type="entry name" value="Hypothetical protein, domain 2"/>
    <property type="match status" value="1"/>
</dbReference>
<evidence type="ECO:0000256" key="10">
    <source>
        <dbReference type="ARBA" id="ARBA00023295"/>
    </source>
</evidence>
<evidence type="ECO:0000256" key="7">
    <source>
        <dbReference type="ARBA" id="ARBA00023239"/>
    </source>
</evidence>